<dbReference type="EC" id="4.2.-.-" evidence="4"/>
<comment type="similarity">
    <text evidence="1 4">Belongs to the prolyl-tRNA editing family. YbaK/EbsC subfamily.</text>
</comment>
<evidence type="ECO:0000313" key="7">
    <source>
        <dbReference type="Proteomes" id="UP000070080"/>
    </source>
</evidence>
<dbReference type="AlphaFoldDB" id="A0A133YGU3"/>
<dbReference type="GO" id="GO:0006412">
    <property type="term" value="P:translation"/>
    <property type="evidence" value="ECO:0007669"/>
    <property type="project" value="UniProtKB-KW"/>
</dbReference>
<dbReference type="OrthoDB" id="9809296at2"/>
<name>A0A133YGU3_9FIRM</name>
<evidence type="ECO:0000256" key="1">
    <source>
        <dbReference type="ARBA" id="ARBA00009798"/>
    </source>
</evidence>
<proteinExistence type="inferred from homology"/>
<dbReference type="CDD" id="cd00002">
    <property type="entry name" value="YbaK_deacylase"/>
    <property type="match status" value="1"/>
</dbReference>
<dbReference type="STRING" id="1497955.HMPREF1872_00077"/>
<keyword evidence="7" id="KW-1185">Reference proteome</keyword>
<protein>
    <recommendedName>
        <fullName evidence="4">Cys-tRNA(Pro)/Cys-tRNA(Cys) deacylase</fullName>
        <ecNumber evidence="4">4.2.-.-</ecNumber>
    </recommendedName>
</protein>
<dbReference type="InterPro" id="IPR004369">
    <property type="entry name" value="Prolyl-tRNA_editing_YbaK/EbsC"/>
</dbReference>
<sequence>MKKTNAMRKLDQAKLTYEVLTYEVDENDLSGVHVAISVGEPVEHVFKTLVLKDGNQHFVAVLPVAANLDMKKVARVFDVKSVSMLNLADLLPLTGYVRGGCSPVGMKKQFKTVFAKEAEDLDFILVSGGQRGLQLKLNPKDLIKYLGAETADIVLG</sequence>
<dbReference type="GO" id="GO:0002161">
    <property type="term" value="F:aminoacyl-tRNA deacylase activity"/>
    <property type="evidence" value="ECO:0007669"/>
    <property type="project" value="InterPro"/>
</dbReference>
<evidence type="ECO:0000256" key="4">
    <source>
        <dbReference type="PIRNR" id="PIRNR006181"/>
    </source>
</evidence>
<evidence type="ECO:0000256" key="2">
    <source>
        <dbReference type="ARBA" id="ARBA00022917"/>
    </source>
</evidence>
<dbReference type="Proteomes" id="UP000070080">
    <property type="component" value="Unassembled WGS sequence"/>
</dbReference>
<dbReference type="Pfam" id="PF04073">
    <property type="entry name" value="tRNA_edit"/>
    <property type="match status" value="1"/>
</dbReference>
<dbReference type="GO" id="GO:0016829">
    <property type="term" value="F:lyase activity"/>
    <property type="evidence" value="ECO:0007669"/>
    <property type="project" value="UniProtKB-KW"/>
</dbReference>
<dbReference type="PANTHER" id="PTHR30411">
    <property type="entry name" value="CYTOPLASMIC PROTEIN"/>
    <property type="match status" value="1"/>
</dbReference>
<accession>A0A133YGU3</accession>
<feature type="domain" description="YbaK/aminoacyl-tRNA synthetase-associated" evidence="5">
    <location>
        <begin position="36"/>
        <end position="144"/>
    </location>
</feature>
<keyword evidence="3 4" id="KW-0456">Lyase</keyword>
<dbReference type="PIRSF" id="PIRSF006181">
    <property type="entry name" value="EbsC_YbaK"/>
    <property type="match status" value="1"/>
</dbReference>
<dbReference type="PATRIC" id="fig|1497955.3.peg.77"/>
<evidence type="ECO:0000259" key="5">
    <source>
        <dbReference type="Pfam" id="PF04073"/>
    </source>
</evidence>
<reference evidence="7" key="1">
    <citation type="submission" date="2016-01" db="EMBL/GenBank/DDBJ databases">
        <authorList>
            <person name="Mitreva M."/>
            <person name="Pepin K.H."/>
            <person name="Mihindukulasuriya K.A."/>
            <person name="Fulton R."/>
            <person name="Fronick C."/>
            <person name="O'Laughlin M."/>
            <person name="Miner T."/>
            <person name="Herter B."/>
            <person name="Rosa B.A."/>
            <person name="Cordes M."/>
            <person name="Tomlinson C."/>
            <person name="Wollam A."/>
            <person name="Palsikar V.B."/>
            <person name="Mardis E.R."/>
            <person name="Wilson R.K."/>
        </authorList>
    </citation>
    <scope>NUCLEOTIDE SEQUENCE [LARGE SCALE GENOMIC DNA]</scope>
    <source>
        <strain evidence="7">KA00274</strain>
    </source>
</reference>
<dbReference type="InterPro" id="IPR007214">
    <property type="entry name" value="YbaK/aa-tRNA-synth-assoc-dom"/>
</dbReference>
<evidence type="ECO:0000313" key="6">
    <source>
        <dbReference type="EMBL" id="KXB42406.1"/>
    </source>
</evidence>
<dbReference type="PANTHER" id="PTHR30411:SF0">
    <property type="entry name" value="CYS-TRNA(PRO)_CYS-TRNA(CYS) DEACYLASE YBAK"/>
    <property type="match status" value="1"/>
</dbReference>
<dbReference type="InterPro" id="IPR036754">
    <property type="entry name" value="YbaK/aa-tRNA-synt-asso_dom_sf"/>
</dbReference>
<keyword evidence="2 4" id="KW-0648">Protein biosynthesis</keyword>
<gene>
    <name evidence="6" type="ORF">HMPREF1872_00077</name>
</gene>
<evidence type="ECO:0000256" key="3">
    <source>
        <dbReference type="ARBA" id="ARBA00023239"/>
    </source>
</evidence>
<comment type="caution">
    <text evidence="6">The sequence shown here is derived from an EMBL/GenBank/DDBJ whole genome shotgun (WGS) entry which is preliminary data.</text>
</comment>
<organism evidence="6 7">
    <name type="scientific">Amygdalobacter nucleatus</name>
    <dbReference type="NCBI Taxonomy" id="3029274"/>
    <lineage>
        <taxon>Bacteria</taxon>
        <taxon>Bacillati</taxon>
        <taxon>Bacillota</taxon>
        <taxon>Clostridia</taxon>
        <taxon>Eubacteriales</taxon>
        <taxon>Oscillospiraceae</taxon>
        <taxon>Amygdalobacter</taxon>
    </lineage>
</organism>
<dbReference type="SUPFAM" id="SSF55826">
    <property type="entry name" value="YbaK/ProRS associated domain"/>
    <property type="match status" value="1"/>
</dbReference>
<dbReference type="NCBIfam" id="TIGR00011">
    <property type="entry name" value="YbaK_EbsC"/>
    <property type="match status" value="1"/>
</dbReference>
<dbReference type="RefSeq" id="WP_066712297.1">
    <property type="nucleotide sequence ID" value="NZ_JARFNM010000001.1"/>
</dbReference>
<dbReference type="EMBL" id="LSCV01000002">
    <property type="protein sequence ID" value="KXB42406.1"/>
    <property type="molecule type" value="Genomic_DNA"/>
</dbReference>
<dbReference type="Gene3D" id="3.90.960.10">
    <property type="entry name" value="YbaK/aminoacyl-tRNA synthetase-associated domain"/>
    <property type="match status" value="1"/>
</dbReference>